<dbReference type="SUPFAM" id="SSF103473">
    <property type="entry name" value="MFS general substrate transporter"/>
    <property type="match status" value="1"/>
</dbReference>
<dbReference type="EMBL" id="AAFI02000008">
    <property type="protein sequence ID" value="EAL71029.1"/>
    <property type="molecule type" value="Genomic_DNA"/>
</dbReference>
<dbReference type="Gene3D" id="1.20.1250.20">
    <property type="entry name" value="MFS general substrate transporter like domains"/>
    <property type="match status" value="1"/>
</dbReference>
<dbReference type="RefSeq" id="XP_644967.1">
    <property type="nucleotide sequence ID" value="XM_639875.1"/>
</dbReference>
<dbReference type="KEGG" id="ddi:DDB_G0272783"/>
<dbReference type="PANTHER" id="PTHR23504:SF31">
    <property type="entry name" value="MAJOR FACILITATOR SUPERFAMILY DOMAIN-CONTAINING PROTEIN 10"/>
    <property type="match status" value="1"/>
</dbReference>
<keyword evidence="10" id="KW-1185">Reference proteome</keyword>
<feature type="region of interest" description="Disordered" evidence="6">
    <location>
        <begin position="1"/>
        <end position="28"/>
    </location>
</feature>
<dbReference type="Pfam" id="PF07690">
    <property type="entry name" value="MFS_1"/>
    <property type="match status" value="1"/>
</dbReference>
<feature type="transmembrane region" description="Helical" evidence="7">
    <location>
        <begin position="362"/>
        <end position="385"/>
    </location>
</feature>
<dbReference type="PROSITE" id="PS50850">
    <property type="entry name" value="MFS"/>
    <property type="match status" value="1"/>
</dbReference>
<proteinExistence type="predicted"/>
<keyword evidence="5 7" id="KW-0472">Membrane</keyword>
<dbReference type="InterPro" id="IPR011701">
    <property type="entry name" value="MFS"/>
</dbReference>
<dbReference type="PROSITE" id="PS00216">
    <property type="entry name" value="SUGAR_TRANSPORT_1"/>
    <property type="match status" value="1"/>
</dbReference>
<accession>Q558U9</accession>
<comment type="caution">
    <text evidence="9">The sequence shown here is derived from an EMBL/GenBank/DDBJ whole genome shotgun (WGS) entry which is preliminary data.</text>
</comment>
<dbReference type="FunCoup" id="Q86B08">
    <property type="interactions" value="5"/>
</dbReference>
<dbReference type="GO" id="GO:0006972">
    <property type="term" value="P:hyperosmotic response"/>
    <property type="evidence" value="ECO:0000270"/>
    <property type="project" value="dictyBase"/>
</dbReference>
<dbReference type="InterPro" id="IPR020846">
    <property type="entry name" value="MFS_dom"/>
</dbReference>
<dbReference type="CDD" id="cd17330">
    <property type="entry name" value="MFS_SLC46_TetA_like"/>
    <property type="match status" value="1"/>
</dbReference>
<evidence type="ECO:0000256" key="2">
    <source>
        <dbReference type="ARBA" id="ARBA00022448"/>
    </source>
</evidence>
<dbReference type="OMA" id="CYASTLK"/>
<dbReference type="PhylomeDB" id="Q86B08"/>
<evidence type="ECO:0000256" key="5">
    <source>
        <dbReference type="ARBA" id="ARBA00023136"/>
    </source>
</evidence>
<keyword evidence="2" id="KW-0813">Transport</keyword>
<evidence type="ECO:0000256" key="1">
    <source>
        <dbReference type="ARBA" id="ARBA00004141"/>
    </source>
</evidence>
<evidence type="ECO:0000256" key="4">
    <source>
        <dbReference type="ARBA" id="ARBA00022989"/>
    </source>
</evidence>
<comment type="subcellular location">
    <subcellularLocation>
        <location evidence="1">Membrane</location>
        <topology evidence="1">Multi-pass membrane protein</topology>
    </subcellularLocation>
</comment>
<dbReference type="eggNOG" id="KOG2816">
    <property type="taxonomic scope" value="Eukaryota"/>
</dbReference>
<accession>Q86B08</accession>
<gene>
    <name evidence="9" type="ORF">DDB_G0272783</name>
</gene>
<evidence type="ECO:0000256" key="6">
    <source>
        <dbReference type="SAM" id="MobiDB-lite"/>
    </source>
</evidence>
<keyword evidence="3 7" id="KW-0812">Transmembrane</keyword>
<feature type="domain" description="Major facilitator superfamily (MFS) profile" evidence="8">
    <location>
        <begin position="50"/>
        <end position="459"/>
    </location>
</feature>
<feature type="transmembrane region" description="Helical" evidence="7">
    <location>
        <begin position="124"/>
        <end position="142"/>
    </location>
</feature>
<organism evidence="9 10">
    <name type="scientific">Dictyostelium discoideum</name>
    <name type="common">Social amoeba</name>
    <dbReference type="NCBI Taxonomy" id="44689"/>
    <lineage>
        <taxon>Eukaryota</taxon>
        <taxon>Amoebozoa</taxon>
        <taxon>Evosea</taxon>
        <taxon>Eumycetozoa</taxon>
        <taxon>Dictyostelia</taxon>
        <taxon>Dictyosteliales</taxon>
        <taxon>Dictyosteliaceae</taxon>
        <taxon>Dictyostelium</taxon>
    </lineage>
</organism>
<evidence type="ECO:0000256" key="3">
    <source>
        <dbReference type="ARBA" id="ARBA00022692"/>
    </source>
</evidence>
<feature type="transmembrane region" description="Helical" evidence="7">
    <location>
        <begin position="271"/>
        <end position="296"/>
    </location>
</feature>
<dbReference type="InterPro" id="IPR036259">
    <property type="entry name" value="MFS_trans_sf"/>
</dbReference>
<feature type="transmembrane region" description="Helical" evidence="7">
    <location>
        <begin position="308"/>
        <end position="331"/>
    </location>
</feature>
<evidence type="ECO:0000256" key="7">
    <source>
        <dbReference type="SAM" id="Phobius"/>
    </source>
</evidence>
<dbReference type="PANTHER" id="PTHR23504">
    <property type="entry name" value="MAJOR FACILITATOR SUPERFAMILY DOMAIN-CONTAINING PROTEIN 10"/>
    <property type="match status" value="1"/>
</dbReference>
<feature type="transmembrane region" description="Helical" evidence="7">
    <location>
        <begin position="211"/>
        <end position="233"/>
    </location>
</feature>
<evidence type="ECO:0000259" key="8">
    <source>
        <dbReference type="PROSITE" id="PS50850"/>
    </source>
</evidence>
<feature type="transmembrane region" description="Helical" evidence="7">
    <location>
        <begin position="148"/>
        <end position="171"/>
    </location>
</feature>
<dbReference type="PaxDb" id="44689-DDB0238776"/>
<feature type="transmembrane region" description="Helical" evidence="7">
    <location>
        <begin position="338"/>
        <end position="356"/>
    </location>
</feature>
<protein>
    <submittedName>
        <fullName evidence="9">Major facilitator superfamily protein</fullName>
    </submittedName>
</protein>
<dbReference type="SMR" id="Q86B08"/>
<dbReference type="GeneID" id="8618644"/>
<evidence type="ECO:0000313" key="9">
    <source>
        <dbReference type="EMBL" id="EAL71029.1"/>
    </source>
</evidence>
<sequence length="471" mass="53106">MGGAVLINSGNSSNTPINEEEPSGLETNFGTTTPNLKKKYLIQYIILYAYLACIFISTFLYDIFIPTLLFHYVEHKFPDLTPQEKSSKSSYYKSYSDGFPFLVMFLFGPLVGYISDRYGRKSNFYLSVLTVMFVIMSCFVSMETNNIYCFYVFHTIGGLYNVSNSVVFSFIYDISDEKDIPVLFTLCGLSMGLGTTIGSLIYAFVPTDKVPYMMLYISSGFALVSLILVPFLIETIHISRENNKNKTFVKKSFENPNPFSTIKSLFTNNGFISWTILLFFSIQYTGQDIWSTFYYYSYLMYNWNQKTIGLFTLGVGGATILYSVLIVPLFLKVLSEKKVITIGFFITFCAHVMLSSSKFSQYLFIFGAIVSSIVPCVSNLLCSVISKSTPQEVQGSVLTGLQSVKALGSFAGAMVANNLLSHFSSDESSIYFPQAIYFLNGVVLFIIMIISILVWRFYKNKIKNNVNNNNN</sequence>
<reference evidence="9 10" key="1">
    <citation type="journal article" date="2005" name="Nature">
        <title>The genome of the social amoeba Dictyostelium discoideum.</title>
        <authorList>
            <consortium name="The Dictyostelium discoideum Sequencing Consortium"/>
            <person name="Eichinger L."/>
            <person name="Pachebat J.A."/>
            <person name="Glockner G."/>
            <person name="Rajandream M.A."/>
            <person name="Sucgang R."/>
            <person name="Berriman M."/>
            <person name="Song J."/>
            <person name="Olsen R."/>
            <person name="Szafranski K."/>
            <person name="Xu Q."/>
            <person name="Tunggal B."/>
            <person name="Kummerfeld S."/>
            <person name="Madera M."/>
            <person name="Konfortov B.A."/>
            <person name="Rivero F."/>
            <person name="Bankier A.T."/>
            <person name="Lehmann R."/>
            <person name="Hamlin N."/>
            <person name="Davies R."/>
            <person name="Gaudet P."/>
            <person name="Fey P."/>
            <person name="Pilcher K."/>
            <person name="Chen G."/>
            <person name="Saunders D."/>
            <person name="Sodergren E."/>
            <person name="Davis P."/>
            <person name="Kerhornou A."/>
            <person name="Nie X."/>
            <person name="Hall N."/>
            <person name="Anjard C."/>
            <person name="Hemphill L."/>
            <person name="Bason N."/>
            <person name="Farbrother P."/>
            <person name="Desany B."/>
            <person name="Just E."/>
            <person name="Morio T."/>
            <person name="Rost R."/>
            <person name="Churcher C."/>
            <person name="Cooper J."/>
            <person name="Haydock S."/>
            <person name="van Driessche N."/>
            <person name="Cronin A."/>
            <person name="Goodhead I."/>
            <person name="Muzny D."/>
            <person name="Mourier T."/>
            <person name="Pain A."/>
            <person name="Lu M."/>
            <person name="Harper D."/>
            <person name="Lindsay R."/>
            <person name="Hauser H."/>
            <person name="James K."/>
            <person name="Quiles M."/>
            <person name="Madan Babu M."/>
            <person name="Saito T."/>
            <person name="Buchrieser C."/>
            <person name="Wardroper A."/>
            <person name="Felder M."/>
            <person name="Thangavelu M."/>
            <person name="Johnson D."/>
            <person name="Knights A."/>
            <person name="Loulseged H."/>
            <person name="Mungall K."/>
            <person name="Oliver K."/>
            <person name="Price C."/>
            <person name="Quail M.A."/>
            <person name="Urushihara H."/>
            <person name="Hernandez J."/>
            <person name="Rabbinowitsch E."/>
            <person name="Steffen D."/>
            <person name="Sanders M."/>
            <person name="Ma J."/>
            <person name="Kohara Y."/>
            <person name="Sharp S."/>
            <person name="Simmonds M."/>
            <person name="Spiegler S."/>
            <person name="Tivey A."/>
            <person name="Sugano S."/>
            <person name="White B."/>
            <person name="Walker D."/>
            <person name="Woodward J."/>
            <person name="Winckler T."/>
            <person name="Tanaka Y."/>
            <person name="Shaulsky G."/>
            <person name="Schleicher M."/>
            <person name="Weinstock G."/>
            <person name="Rosenthal A."/>
            <person name="Cox E.C."/>
            <person name="Chisholm R.L."/>
            <person name="Gibbs R."/>
            <person name="Loomis W.F."/>
            <person name="Platzer M."/>
            <person name="Kay R.R."/>
            <person name="Williams J."/>
            <person name="Dear P.H."/>
            <person name="Noegel A.A."/>
            <person name="Barrell B."/>
            <person name="Kuspa A."/>
        </authorList>
    </citation>
    <scope>NUCLEOTIDE SEQUENCE [LARGE SCALE GENOMIC DNA]</scope>
    <source>
        <strain evidence="9 10">AX4</strain>
    </source>
</reference>
<dbReference type="GO" id="GO:0022857">
    <property type="term" value="F:transmembrane transporter activity"/>
    <property type="evidence" value="ECO:0007669"/>
    <property type="project" value="InterPro"/>
</dbReference>
<dbReference type="InParanoid" id="Q86B08"/>
<dbReference type="VEuPathDB" id="AmoebaDB:DDB_G0272783"/>
<feature type="transmembrane region" description="Helical" evidence="7">
    <location>
        <begin position="92"/>
        <end position="112"/>
    </location>
</feature>
<evidence type="ECO:0000313" key="10">
    <source>
        <dbReference type="Proteomes" id="UP000002195"/>
    </source>
</evidence>
<feature type="transmembrane region" description="Helical" evidence="7">
    <location>
        <begin position="45"/>
        <end position="72"/>
    </location>
</feature>
<keyword evidence="4 7" id="KW-1133">Transmembrane helix</keyword>
<feature type="compositionally biased region" description="Polar residues" evidence="6">
    <location>
        <begin position="8"/>
        <end position="17"/>
    </location>
</feature>
<dbReference type="GO" id="GO:0016020">
    <property type="term" value="C:membrane"/>
    <property type="evidence" value="ECO:0007669"/>
    <property type="project" value="UniProtKB-SubCell"/>
</dbReference>
<dbReference type="AlphaFoldDB" id="Q86B08"/>
<name>Q86B08_DICDI</name>
<dbReference type="Proteomes" id="UP000002195">
    <property type="component" value="Unassembled WGS sequence"/>
</dbReference>
<feature type="transmembrane region" description="Helical" evidence="7">
    <location>
        <begin position="183"/>
        <end position="205"/>
    </location>
</feature>
<feature type="transmembrane region" description="Helical" evidence="7">
    <location>
        <begin position="397"/>
        <end position="416"/>
    </location>
</feature>
<dbReference type="InterPro" id="IPR005829">
    <property type="entry name" value="Sugar_transporter_CS"/>
</dbReference>
<dbReference type="dictyBase" id="DDB_G0272783">
    <property type="gene designation" value="rliA"/>
</dbReference>
<dbReference type="HOGENOM" id="CLU_035666_0_0_1"/>
<feature type="transmembrane region" description="Helical" evidence="7">
    <location>
        <begin position="436"/>
        <end position="458"/>
    </location>
</feature>